<dbReference type="Proteomes" id="UP000234474">
    <property type="component" value="Unassembled WGS sequence"/>
</dbReference>
<dbReference type="RefSeq" id="XP_024687630.1">
    <property type="nucleotide sequence ID" value="XM_024821872.1"/>
</dbReference>
<accession>A0A2I1CN71</accession>
<name>A0A2I1CN71_ASPN1</name>
<dbReference type="InterPro" id="IPR001680">
    <property type="entry name" value="WD40_rpt"/>
</dbReference>
<dbReference type="STRING" id="1392255.A0A2I1CN71"/>
<gene>
    <name evidence="2" type="ORF">P174DRAFT_362586</name>
</gene>
<feature type="region of interest" description="Disordered" evidence="1">
    <location>
        <begin position="1"/>
        <end position="44"/>
    </location>
</feature>
<dbReference type="GeneID" id="36529198"/>
<dbReference type="PANTHER" id="PTHR45589">
    <property type="entry name" value="WD REPEAT DOMAIN 62, ISOFORM G"/>
    <property type="match status" value="1"/>
</dbReference>
<reference evidence="3" key="1">
    <citation type="journal article" date="2018" name="Proc. Natl. Acad. Sci. U.S.A.">
        <title>Linking secondary metabolites to gene clusters through genome sequencing of six diverse Aspergillus species.</title>
        <authorList>
            <person name="Kaerboelling I."/>
            <person name="Vesth T.C."/>
            <person name="Frisvad J.C."/>
            <person name="Nybo J.L."/>
            <person name="Theobald S."/>
            <person name="Kuo A."/>
            <person name="Bowyer P."/>
            <person name="Matsuda Y."/>
            <person name="Mondo S."/>
            <person name="Lyhne E.K."/>
            <person name="Kogle M.E."/>
            <person name="Clum A."/>
            <person name="Lipzen A."/>
            <person name="Salamov A."/>
            <person name="Ngan C.Y."/>
            <person name="Daum C."/>
            <person name="Chiniquy J."/>
            <person name="Barry K."/>
            <person name="LaButti K."/>
            <person name="Haridas S."/>
            <person name="Simmons B.A."/>
            <person name="Magnuson J.K."/>
            <person name="Mortensen U.H."/>
            <person name="Larsen T.O."/>
            <person name="Grigoriev I.V."/>
            <person name="Baker S.E."/>
            <person name="Andersen M.R."/>
        </authorList>
    </citation>
    <scope>NUCLEOTIDE SEQUENCE [LARGE SCALE GENOMIC DNA]</scope>
    <source>
        <strain evidence="3">IBT 16806</strain>
    </source>
</reference>
<feature type="compositionally biased region" description="Basic and acidic residues" evidence="1">
    <location>
        <begin position="1006"/>
        <end position="1015"/>
    </location>
</feature>
<dbReference type="InterPro" id="IPR015943">
    <property type="entry name" value="WD40/YVTN_repeat-like_dom_sf"/>
</dbReference>
<feature type="region of interest" description="Disordered" evidence="1">
    <location>
        <begin position="104"/>
        <end position="123"/>
    </location>
</feature>
<feature type="compositionally biased region" description="Polar residues" evidence="1">
    <location>
        <begin position="1029"/>
        <end position="1053"/>
    </location>
</feature>
<dbReference type="SUPFAM" id="SSF50978">
    <property type="entry name" value="WD40 repeat-like"/>
    <property type="match status" value="2"/>
</dbReference>
<comment type="caution">
    <text evidence="2">The sequence shown here is derived from an EMBL/GenBank/DDBJ whole genome shotgun (WGS) entry which is preliminary data.</text>
</comment>
<dbReference type="Gene3D" id="2.130.10.10">
    <property type="entry name" value="YVTN repeat-like/Quinoprotein amine dehydrogenase"/>
    <property type="match status" value="3"/>
</dbReference>
<feature type="compositionally biased region" description="Polar residues" evidence="1">
    <location>
        <begin position="841"/>
        <end position="859"/>
    </location>
</feature>
<dbReference type="OMA" id="ASYYTWA"/>
<dbReference type="OrthoDB" id="6252103at2759"/>
<dbReference type="VEuPathDB" id="FungiDB:P174DRAFT_362586"/>
<evidence type="ECO:0000313" key="2">
    <source>
        <dbReference type="EMBL" id="PKX99035.1"/>
    </source>
</evidence>
<feature type="region of interest" description="Disordered" evidence="1">
    <location>
        <begin position="132"/>
        <end position="157"/>
    </location>
</feature>
<feature type="region of interest" description="Disordered" evidence="1">
    <location>
        <begin position="394"/>
        <end position="419"/>
    </location>
</feature>
<feature type="compositionally biased region" description="Polar residues" evidence="1">
    <location>
        <begin position="398"/>
        <end position="412"/>
    </location>
</feature>
<dbReference type="EMBL" id="MSZS01000001">
    <property type="protein sequence ID" value="PKX99035.1"/>
    <property type="molecule type" value="Genomic_DNA"/>
</dbReference>
<dbReference type="AlphaFoldDB" id="A0A2I1CN71"/>
<dbReference type="SMART" id="SM00320">
    <property type="entry name" value="WD40"/>
    <property type="match status" value="8"/>
</dbReference>
<dbReference type="InterPro" id="IPR036322">
    <property type="entry name" value="WD40_repeat_dom_sf"/>
</dbReference>
<feature type="compositionally biased region" description="Polar residues" evidence="1">
    <location>
        <begin position="35"/>
        <end position="44"/>
    </location>
</feature>
<dbReference type="PANTHER" id="PTHR45589:SF1">
    <property type="entry name" value="WD REPEAT DOMAIN 62, ISOFORM G"/>
    <property type="match status" value="1"/>
</dbReference>
<protein>
    <submittedName>
        <fullName evidence="2">WD repeat protein</fullName>
    </submittedName>
</protein>
<feature type="compositionally biased region" description="Polar residues" evidence="1">
    <location>
        <begin position="104"/>
        <end position="115"/>
    </location>
</feature>
<keyword evidence="3" id="KW-1185">Reference proteome</keyword>
<feature type="compositionally biased region" description="Polar residues" evidence="1">
    <location>
        <begin position="132"/>
        <end position="155"/>
    </location>
</feature>
<organism evidence="2 3">
    <name type="scientific">Aspergillus novofumigatus (strain IBT 16806)</name>
    <dbReference type="NCBI Taxonomy" id="1392255"/>
    <lineage>
        <taxon>Eukaryota</taxon>
        <taxon>Fungi</taxon>
        <taxon>Dikarya</taxon>
        <taxon>Ascomycota</taxon>
        <taxon>Pezizomycotina</taxon>
        <taxon>Eurotiomycetes</taxon>
        <taxon>Eurotiomycetidae</taxon>
        <taxon>Eurotiales</taxon>
        <taxon>Aspergillaceae</taxon>
        <taxon>Aspergillus</taxon>
        <taxon>Aspergillus subgen. Fumigati</taxon>
    </lineage>
</organism>
<feature type="region of interest" description="Disordered" evidence="1">
    <location>
        <begin position="802"/>
        <end position="935"/>
    </location>
</feature>
<dbReference type="Pfam" id="PF00400">
    <property type="entry name" value="WD40"/>
    <property type="match status" value="3"/>
</dbReference>
<feature type="compositionally biased region" description="Polar residues" evidence="1">
    <location>
        <begin position="1"/>
        <end position="10"/>
    </location>
</feature>
<feature type="compositionally biased region" description="Polar residues" evidence="1">
    <location>
        <begin position="907"/>
        <end position="924"/>
    </location>
</feature>
<evidence type="ECO:0000256" key="1">
    <source>
        <dbReference type="SAM" id="MobiDB-lite"/>
    </source>
</evidence>
<evidence type="ECO:0000313" key="3">
    <source>
        <dbReference type="Proteomes" id="UP000234474"/>
    </source>
</evidence>
<proteinExistence type="predicted"/>
<feature type="compositionally biased region" description="Polar residues" evidence="1">
    <location>
        <begin position="866"/>
        <end position="881"/>
    </location>
</feature>
<dbReference type="InterPro" id="IPR052779">
    <property type="entry name" value="WDR62"/>
</dbReference>
<feature type="region of interest" description="Disordered" evidence="1">
    <location>
        <begin position="996"/>
        <end position="1053"/>
    </location>
</feature>
<sequence>MASGSLTAKSKNAGPGSSLRITPSNSPGLRAPRSPNKTSLHQSTLSLRTVIGTTTTDPNGFSSHDQSRSFALCAGSAAILAELDDENNVNQRFFKARPSASSINPVTSFYNQSTPPSTPDTRAKSISNIRANAHSNTHNGSPSSDLAETSSPRSWSSRERIKAVTSVSLSPNGRFLAVGETGYNPRVLIFSTAKDASPEVPLSILTEHTVGVRSVSFSPNSQYLATLGEVNDGFLFVWAVSLKTGSARLHSTNKCINIVRHMGWTGQSLVTVGVRHVKVWRLPETRPVSPSKSRLNADPAISSLSLAPKALSGRNCLLGSFGTCVFTCVAGISDSEAVVGTEDGALCLLDDSEVSPRLSLIRYVGFGISSLTIDPDHGYLWVGGREKRMQRFSLESLRPSSPISPEPSGRTSASKKTKGPAITCMGSLGSHLVSVNSSKEIQIHRVESISNDCERPLAIAAHRDAVLGISPLPDLNELQANFFTWSSNGTVKFWDTKGRCKDSRTVTVEQPLGSDESQTNELKILRATQDLKLFVSGDKMGVLRVLSGQSWKCVNQIRAHEAEVTDVALHVDSDSCLIASSGRDRMVQLFRSTEESLELVQTMDDHVGSVNQLLFIKNGEKLLSCSSDRTVFIRERMTRETSGETAVAYLASRAVTLKASPVSMTLSTEDPNILIISTVDRCIQQYDLDSGKHIRSFRATDSDPSDTVVMTALSMASHIPGKCPTLLIGVASTDKSIRVYDMEREALLTAEFGHAEGVSDVCLLTRDSDCSGNPPSRTLVSAGIDGVVMIWGLQVQPQQSQDYTQTNLSEEEVDSASKNSTVSKPPLRKILSKHELAGFQRQDNITGTPTPVRDSSQSLARKISRISLTPSSLKNEKSAPTTPSPFSRSDRRSPPSHSRLQKLRKSPSPTRRSTPGKKLSNTNNHARRISLDFRSRARNLSKSESGSLNSSTEQVCRTLKAYRKKLNTSTEHLHSQKDLERELDLTLRVLAARPKACGNAETETDSSGKENDRKQNSLQSPHRMHSAPSLRQNGTYNRSRIVCSNDNGENSSE</sequence>